<name>A0ACC1DBT5_9NEOP</name>
<sequence length="543" mass="59850">MSHVPDVKLVFKRLLSMKSGLNISKWRARHFSQDVDRSPKNSQKGSVTPLPPLSEPMPHLPPVAYSTSKSEDSITEVTVLSNGLRVASEKKFGQFCTAGVVIDSGPRYEVAYPNGICHFLEKLSFGATHKFATRDVMLRELEKHGGICDCQGSRDTTVYATSADSRGLEAVTQVLAEVTLRPQLSAEEIESARQAVAFELETLSMRPEQETILMDMIHSAAYKGNTLGLPKICPKENVHKIDRGIILNYLKNHYTPDRMVVAAVGVEHGPFVEYVQKYFVDMKPTWHTDHFEKFQPKVDKSIAQYTGGLEQEECEIPLYPGSDLPELSHVVIGLESCSHGDPDFVATCVLNMMMGGGGSFSAGGPGKGMYTRLYTNVLNRYHWMFNATAYNHAYGDTGLFCVHSASPPNRIYDTTLVIARELANMAGKVGDIELRRAKTQLQSMLLMNLEARPVVFEDVGRQVLATGKRKPPSFFINEIEKITAEDINRVAQRMLSGRAAVAARGRLAHLPALQEVQAAVAGAGARGDGASTNHGRKINLFRN</sequence>
<gene>
    <name evidence="1" type="ORF">K1T71_003196</name>
</gene>
<dbReference type="Proteomes" id="UP000824533">
    <property type="component" value="Linkage Group LG05"/>
</dbReference>
<evidence type="ECO:0000313" key="1">
    <source>
        <dbReference type="EMBL" id="KAJ0181111.1"/>
    </source>
</evidence>
<comment type="caution">
    <text evidence="1">The sequence shown here is derived from an EMBL/GenBank/DDBJ whole genome shotgun (WGS) entry which is preliminary data.</text>
</comment>
<reference evidence="1 2" key="1">
    <citation type="journal article" date="2021" name="Front. Genet.">
        <title>Chromosome-Level Genome Assembly Reveals Significant Gene Expansion in the Toll and IMD Signaling Pathways of Dendrolimus kikuchii.</title>
        <authorList>
            <person name="Zhou J."/>
            <person name="Wu P."/>
            <person name="Xiong Z."/>
            <person name="Liu N."/>
            <person name="Zhao N."/>
            <person name="Ji M."/>
            <person name="Qiu Y."/>
            <person name="Yang B."/>
        </authorList>
    </citation>
    <scope>NUCLEOTIDE SEQUENCE [LARGE SCALE GENOMIC DNA]</scope>
    <source>
        <strain evidence="1">Ann1</strain>
    </source>
</reference>
<proteinExistence type="predicted"/>
<organism evidence="1 2">
    <name type="scientific">Dendrolimus kikuchii</name>
    <dbReference type="NCBI Taxonomy" id="765133"/>
    <lineage>
        <taxon>Eukaryota</taxon>
        <taxon>Metazoa</taxon>
        <taxon>Ecdysozoa</taxon>
        <taxon>Arthropoda</taxon>
        <taxon>Hexapoda</taxon>
        <taxon>Insecta</taxon>
        <taxon>Pterygota</taxon>
        <taxon>Neoptera</taxon>
        <taxon>Endopterygota</taxon>
        <taxon>Lepidoptera</taxon>
        <taxon>Glossata</taxon>
        <taxon>Ditrysia</taxon>
        <taxon>Bombycoidea</taxon>
        <taxon>Lasiocampidae</taxon>
        <taxon>Dendrolimus</taxon>
    </lineage>
</organism>
<evidence type="ECO:0000313" key="2">
    <source>
        <dbReference type="Proteomes" id="UP000824533"/>
    </source>
</evidence>
<keyword evidence="2" id="KW-1185">Reference proteome</keyword>
<accession>A0ACC1DBT5</accession>
<protein>
    <submittedName>
        <fullName evidence="1">Uncharacterized protein</fullName>
    </submittedName>
</protein>
<dbReference type="EMBL" id="CM034391">
    <property type="protein sequence ID" value="KAJ0181111.1"/>
    <property type="molecule type" value="Genomic_DNA"/>
</dbReference>